<proteinExistence type="predicted"/>
<accession>A0A107ZKG7</accession>
<protein>
    <recommendedName>
        <fullName evidence="1">H repeat-associated protein N-terminal domain-containing protein</fullName>
    </recommendedName>
</protein>
<dbReference type="InterPro" id="IPR051698">
    <property type="entry name" value="Transposase_11-like"/>
</dbReference>
<evidence type="ECO:0000313" key="2">
    <source>
        <dbReference type="EMBL" id="KWA59332.1"/>
    </source>
</evidence>
<dbReference type="EMBL" id="LPHB01000055">
    <property type="protein sequence ID" value="KWA59332.1"/>
    <property type="molecule type" value="Genomic_DNA"/>
</dbReference>
<evidence type="ECO:0000313" key="3">
    <source>
        <dbReference type="Proteomes" id="UP000068603"/>
    </source>
</evidence>
<dbReference type="PANTHER" id="PTHR30298:SF0">
    <property type="entry name" value="PROTEIN YBFL-RELATED"/>
    <property type="match status" value="1"/>
</dbReference>
<dbReference type="Proteomes" id="UP000068603">
    <property type="component" value="Unassembled WGS sequence"/>
</dbReference>
<dbReference type="InterPro" id="IPR047647">
    <property type="entry name" value="ISAs1_transpos"/>
</dbReference>
<name>A0A107ZKG7_9BURK</name>
<feature type="domain" description="H repeat-associated protein N-terminal" evidence="1">
    <location>
        <begin position="11"/>
        <end position="96"/>
    </location>
</feature>
<dbReference type="Pfam" id="PF13808">
    <property type="entry name" value="DDE_Tnp_1_assoc"/>
    <property type="match status" value="1"/>
</dbReference>
<comment type="caution">
    <text evidence="2">The sequence shown here is derived from an EMBL/GenBank/DDBJ whole genome shotgun (WGS) entry which is preliminary data.</text>
</comment>
<evidence type="ECO:0000259" key="1">
    <source>
        <dbReference type="Pfam" id="PF13808"/>
    </source>
</evidence>
<organism evidence="2">
    <name type="scientific">Burkholderia stagnalis</name>
    <dbReference type="NCBI Taxonomy" id="1503054"/>
    <lineage>
        <taxon>Bacteria</taxon>
        <taxon>Pseudomonadati</taxon>
        <taxon>Pseudomonadota</taxon>
        <taxon>Betaproteobacteria</taxon>
        <taxon>Burkholderiales</taxon>
        <taxon>Burkholderiaceae</taxon>
        <taxon>Burkholderia</taxon>
        <taxon>Burkholderia cepacia complex</taxon>
    </lineage>
</organism>
<reference evidence="2 3" key="1">
    <citation type="submission" date="2015-11" db="EMBL/GenBank/DDBJ databases">
        <title>Expanding the genomic diversity of Burkholderia species for the development of highly accurate diagnostics.</title>
        <authorList>
            <person name="Sahl J."/>
            <person name="Keim P."/>
            <person name="Wagner D."/>
        </authorList>
    </citation>
    <scope>NUCLEOTIDE SEQUENCE [LARGE SCALE GENOMIC DNA]</scope>
    <source>
        <strain evidence="2 3">MSMB1960WGS</strain>
    </source>
</reference>
<dbReference type="InterPro" id="IPR032806">
    <property type="entry name" value="YbfD_N"/>
</dbReference>
<dbReference type="AlphaFoldDB" id="A0A107ZKG7"/>
<dbReference type="NCBIfam" id="NF033564">
    <property type="entry name" value="transpos_ISAs1"/>
    <property type="match status" value="1"/>
</dbReference>
<sequence length="168" mass="18782">MQEAQALSIEDAFGELRDPHSRTPAHDLSEMLVVALCATLSGGDSWVAIQIWGDVKLEWQRGYVPLRNGIPSHDTFGRVFAARNPRQFEACFTRWMICAFPTLSGELIVIDGKTVRAAHRNGGVPSILFQPLEAACALYWGRCARPTRVTRSRRFRSCSMCCYSMAQS</sequence>
<dbReference type="PANTHER" id="PTHR30298">
    <property type="entry name" value="H REPEAT-ASSOCIATED PREDICTED TRANSPOSASE"/>
    <property type="match status" value="1"/>
</dbReference>
<gene>
    <name evidence="2" type="ORF">WT44_00855</name>
</gene>